<keyword evidence="8 12" id="KW-0496">Mitochondrion</keyword>
<dbReference type="GO" id="GO:0006121">
    <property type="term" value="P:mitochondrial electron transport, succinate to ubiquinone"/>
    <property type="evidence" value="ECO:0007669"/>
    <property type="project" value="TreeGrafter"/>
</dbReference>
<keyword evidence="4 12" id="KW-0812">Transmembrane</keyword>
<accession>A0A3R7T029</accession>
<evidence type="ECO:0000256" key="2">
    <source>
        <dbReference type="ARBA" id="ARBA00007294"/>
    </source>
</evidence>
<dbReference type="PANTHER" id="PTHR13337:SF2">
    <property type="entry name" value="SUCCINATE DEHYDROGENASE [UBIQUINONE] CYTOCHROME B SMALL SUBUNIT, MITOCHONDRIAL"/>
    <property type="match status" value="1"/>
</dbReference>
<dbReference type="GO" id="GO:0006099">
    <property type="term" value="P:tricarboxylic acid cycle"/>
    <property type="evidence" value="ECO:0007669"/>
    <property type="project" value="UniProtKB-KW"/>
</dbReference>
<comment type="caution">
    <text evidence="12">Lacks conserved residue(s) required for the propagation of feature annotation.</text>
</comment>
<comment type="caution">
    <text evidence="13">The sequence shown here is derived from an EMBL/GenBank/DDBJ whole genome shotgun (WGS) entry which is preliminary data.</text>
</comment>
<dbReference type="GO" id="GO:0048039">
    <property type="term" value="F:ubiquinone binding"/>
    <property type="evidence" value="ECO:0007669"/>
    <property type="project" value="TreeGrafter"/>
</dbReference>
<dbReference type="AlphaFoldDB" id="A0A3R7T029"/>
<dbReference type="GO" id="GO:0005743">
    <property type="term" value="C:mitochondrial inner membrane"/>
    <property type="evidence" value="ECO:0007669"/>
    <property type="project" value="UniProtKB-SubCell"/>
</dbReference>
<evidence type="ECO:0000256" key="7">
    <source>
        <dbReference type="ARBA" id="ARBA00022989"/>
    </source>
</evidence>
<evidence type="ECO:0000256" key="9">
    <source>
        <dbReference type="ARBA" id="ARBA00023136"/>
    </source>
</evidence>
<evidence type="ECO:0000256" key="3">
    <source>
        <dbReference type="ARBA" id="ARBA00022448"/>
    </source>
</evidence>
<evidence type="ECO:0000256" key="10">
    <source>
        <dbReference type="PIRSR" id="PIRSR607992-1"/>
    </source>
</evidence>
<keyword evidence="12" id="KW-0816">Tricarboxylic acid cycle</keyword>
<dbReference type="InterPro" id="IPR007992">
    <property type="entry name" value="CybS"/>
</dbReference>
<reference evidence="13 14" key="1">
    <citation type="submission" date="2018-04" db="EMBL/GenBank/DDBJ databases">
        <authorList>
            <person name="Zhang X."/>
            <person name="Yuan J."/>
            <person name="Li F."/>
            <person name="Xiang J."/>
        </authorList>
    </citation>
    <scope>NUCLEOTIDE SEQUENCE [LARGE SCALE GENOMIC DNA]</scope>
    <source>
        <tissue evidence="13">Muscle</tissue>
    </source>
</reference>
<evidence type="ECO:0000256" key="1">
    <source>
        <dbReference type="ARBA" id="ARBA00004448"/>
    </source>
</evidence>
<evidence type="ECO:0000256" key="6">
    <source>
        <dbReference type="ARBA" id="ARBA00022946"/>
    </source>
</evidence>
<evidence type="ECO:0000313" key="14">
    <source>
        <dbReference type="Proteomes" id="UP000283509"/>
    </source>
</evidence>
<keyword evidence="11" id="KW-0408">Iron</keyword>
<organism evidence="13 14">
    <name type="scientific">Penaeus vannamei</name>
    <name type="common">Whiteleg shrimp</name>
    <name type="synonym">Litopenaeus vannamei</name>
    <dbReference type="NCBI Taxonomy" id="6689"/>
    <lineage>
        <taxon>Eukaryota</taxon>
        <taxon>Metazoa</taxon>
        <taxon>Ecdysozoa</taxon>
        <taxon>Arthropoda</taxon>
        <taxon>Crustacea</taxon>
        <taxon>Multicrustacea</taxon>
        <taxon>Malacostraca</taxon>
        <taxon>Eumalacostraca</taxon>
        <taxon>Eucarida</taxon>
        <taxon>Decapoda</taxon>
        <taxon>Dendrobranchiata</taxon>
        <taxon>Penaeoidea</taxon>
        <taxon>Penaeidae</taxon>
        <taxon>Penaeus</taxon>
    </lineage>
</organism>
<evidence type="ECO:0000256" key="4">
    <source>
        <dbReference type="ARBA" id="ARBA00022692"/>
    </source>
</evidence>
<evidence type="ECO:0000313" key="13">
    <source>
        <dbReference type="EMBL" id="ROT83644.1"/>
    </source>
</evidence>
<comment type="similarity">
    <text evidence="2 12">Belongs to the CybS family.</text>
</comment>
<evidence type="ECO:0000256" key="8">
    <source>
        <dbReference type="ARBA" id="ARBA00023128"/>
    </source>
</evidence>
<dbReference type="OrthoDB" id="18577at2759"/>
<dbReference type="STRING" id="6689.A0A3R7T029"/>
<comment type="subcellular location">
    <subcellularLocation>
        <location evidence="1 12">Mitochondrion inner membrane</location>
        <topology evidence="1 12">Multi-pass membrane protein</topology>
    </subcellularLocation>
</comment>
<keyword evidence="12" id="KW-0349">Heme</keyword>
<keyword evidence="12" id="KW-0249">Electron transport</keyword>
<dbReference type="GO" id="GO:0020037">
    <property type="term" value="F:heme binding"/>
    <property type="evidence" value="ECO:0007669"/>
    <property type="project" value="TreeGrafter"/>
</dbReference>
<dbReference type="Proteomes" id="UP000283509">
    <property type="component" value="Unassembled WGS sequence"/>
</dbReference>
<keyword evidence="14" id="KW-1185">Reference proteome</keyword>
<gene>
    <name evidence="13" type="ORF">C7M84_023177</name>
</gene>
<keyword evidence="7 12" id="KW-1133">Transmembrane helix</keyword>
<dbReference type="GO" id="GO:0046872">
    <property type="term" value="F:metal ion binding"/>
    <property type="evidence" value="ECO:0007669"/>
    <property type="project" value="UniProtKB-KW"/>
</dbReference>
<feature type="transmembrane region" description="Helical" evidence="12">
    <location>
        <begin position="139"/>
        <end position="160"/>
    </location>
</feature>
<dbReference type="EMBL" id="QCYY01000659">
    <property type="protein sequence ID" value="ROT83644.1"/>
    <property type="molecule type" value="Genomic_DNA"/>
</dbReference>
<evidence type="ECO:0000256" key="5">
    <source>
        <dbReference type="ARBA" id="ARBA00022792"/>
    </source>
</evidence>
<keyword evidence="3 12" id="KW-0813">Transport</keyword>
<keyword evidence="5 12" id="KW-0999">Mitochondrion inner membrane</keyword>
<evidence type="ECO:0000256" key="12">
    <source>
        <dbReference type="RuleBase" id="RU364031"/>
    </source>
</evidence>
<keyword evidence="9 12" id="KW-0472">Membrane</keyword>
<proteinExistence type="inferred from homology"/>
<dbReference type="Pfam" id="PF05328">
    <property type="entry name" value="CybS"/>
    <property type="match status" value="1"/>
</dbReference>
<keyword evidence="11 12" id="KW-0479">Metal-binding</keyword>
<comment type="function">
    <text evidence="12">Membrane-anchoring subunit of succinate dehydrogenase (SDH) that is involved in complex II of the mitochondrial electron transport chain and is responsible for transferring electrons from succinate to ubiquinone (coenzyme Q).</text>
</comment>
<protein>
    <recommendedName>
        <fullName evidence="12">Succinate dehydrogenase [ubiquinone] cytochrome b small subunit</fullName>
    </recommendedName>
</protein>
<name>A0A3R7T029_PENVA</name>
<feature type="binding site" description="axial binding residue" evidence="11">
    <location>
        <position position="114"/>
    </location>
    <ligand>
        <name>heme b</name>
        <dbReference type="ChEBI" id="CHEBI:60344"/>
        <note>ligand shared with SDHC</note>
    </ligand>
    <ligandPart>
        <name>Fe</name>
        <dbReference type="ChEBI" id="CHEBI:18248"/>
    </ligandPart>
</feature>
<reference evidence="13 14" key="2">
    <citation type="submission" date="2019-01" db="EMBL/GenBank/DDBJ databases">
        <title>The decoding of complex shrimp genome reveals the adaptation for benthos swimmer, frequently molting mechanism and breeding impact on genome.</title>
        <authorList>
            <person name="Sun Y."/>
            <person name="Gao Y."/>
            <person name="Yu Y."/>
        </authorList>
    </citation>
    <scope>NUCLEOTIDE SEQUENCE [LARGE SCALE GENOMIC DNA]</scope>
    <source>
        <tissue evidence="13">Muscle</tissue>
    </source>
</reference>
<dbReference type="PANTHER" id="PTHR13337">
    <property type="entry name" value="SUCCINATE DEHYDROGENASE"/>
    <property type="match status" value="1"/>
</dbReference>
<evidence type="ECO:0000256" key="11">
    <source>
        <dbReference type="PIRSR" id="PIRSR607992-2"/>
    </source>
</evidence>
<dbReference type="CDD" id="cd03496">
    <property type="entry name" value="SQR_TypeC_CybS"/>
    <property type="match status" value="1"/>
</dbReference>
<dbReference type="InterPro" id="IPR034804">
    <property type="entry name" value="SQR/QFR_C/D"/>
</dbReference>
<feature type="binding site" evidence="10">
    <location>
        <position position="126"/>
    </location>
    <ligand>
        <name>a ubiquinone</name>
        <dbReference type="ChEBI" id="CHEBI:16389"/>
        <note>ligand shared with IP/SDHB</note>
    </ligand>
</feature>
<sequence>MAALLTLRALSKNCSVSSRFGALRLNGLYRAPAALSVATTQRTCQAVVPYQAKHFSVSPVTKGAPEIEQAGHDHVLHWTAERILSVILMGAIPVAAVWPTPSAEYFLALTMTVHSHWGIEAIVVDYVRPSIFGKVIPKLAVGAVYALSFFTLGGLCYFIYTDVGIINAVKLLWKL</sequence>
<keyword evidence="6 12" id="KW-0809">Transit peptide</keyword>
<dbReference type="Gene3D" id="1.20.1300.10">
    <property type="entry name" value="Fumarate reductase/succinate dehydrogenase, transmembrane subunit"/>
    <property type="match status" value="1"/>
</dbReference>